<comment type="caution">
    <text evidence="2">The sequence shown here is derived from an EMBL/GenBank/DDBJ whole genome shotgun (WGS) entry which is preliminary data.</text>
</comment>
<evidence type="ECO:0000313" key="3">
    <source>
        <dbReference type="Proteomes" id="UP000233375"/>
    </source>
</evidence>
<dbReference type="OrthoDB" id="8657476at2"/>
<dbReference type="EMBL" id="PISE01000031">
    <property type="protein sequence ID" value="PKG22890.1"/>
    <property type="molecule type" value="Genomic_DNA"/>
</dbReference>
<evidence type="ECO:0000259" key="1">
    <source>
        <dbReference type="SMART" id="SM00860"/>
    </source>
</evidence>
<dbReference type="SMART" id="SM00860">
    <property type="entry name" value="SMI1_KNR4"/>
    <property type="match status" value="1"/>
</dbReference>
<dbReference type="InterPro" id="IPR037883">
    <property type="entry name" value="Knr4/Smi1-like_sf"/>
</dbReference>
<proteinExistence type="predicted"/>
<protein>
    <submittedName>
        <fullName evidence="2">SMI1/KNR4 family protein</fullName>
    </submittedName>
</protein>
<dbReference type="Gene3D" id="3.40.1580.10">
    <property type="entry name" value="SMI1/KNR4-like"/>
    <property type="match status" value="1"/>
</dbReference>
<gene>
    <name evidence="2" type="ORF">CWS01_14505</name>
</gene>
<dbReference type="InterPro" id="IPR018958">
    <property type="entry name" value="Knr4/Smi1-like_dom"/>
</dbReference>
<organism evidence="2 3">
    <name type="scientific">Niallia nealsonii</name>
    <dbReference type="NCBI Taxonomy" id="115979"/>
    <lineage>
        <taxon>Bacteria</taxon>
        <taxon>Bacillati</taxon>
        <taxon>Bacillota</taxon>
        <taxon>Bacilli</taxon>
        <taxon>Bacillales</taxon>
        <taxon>Bacillaceae</taxon>
        <taxon>Niallia</taxon>
    </lineage>
</organism>
<dbReference type="Proteomes" id="UP000233375">
    <property type="component" value="Unassembled WGS sequence"/>
</dbReference>
<dbReference type="AlphaFoldDB" id="A0A2N0Z054"/>
<name>A0A2N0Z054_9BACI</name>
<keyword evidence="3" id="KW-1185">Reference proteome</keyword>
<evidence type="ECO:0000313" key="2">
    <source>
        <dbReference type="EMBL" id="PKG22890.1"/>
    </source>
</evidence>
<dbReference type="SUPFAM" id="SSF160631">
    <property type="entry name" value="SMI1/KNR4-like"/>
    <property type="match status" value="1"/>
</dbReference>
<dbReference type="RefSeq" id="WP_101177911.1">
    <property type="nucleotide sequence ID" value="NZ_PISE01000031.1"/>
</dbReference>
<reference evidence="2 3" key="1">
    <citation type="journal article" date="2003" name="Int. J. Syst. Evol. Microbiol.">
        <title>Bacillus nealsonii sp. nov., isolated from a spacecraft-assembly facility, whose spores are gamma-radiation resistant.</title>
        <authorList>
            <person name="Venkateswaran K."/>
            <person name="Kempf M."/>
            <person name="Chen F."/>
            <person name="Satomi M."/>
            <person name="Nicholson W."/>
            <person name="Kern R."/>
        </authorList>
    </citation>
    <scope>NUCLEOTIDE SEQUENCE [LARGE SCALE GENOMIC DNA]</scope>
    <source>
        <strain evidence="2 3">FO-92</strain>
    </source>
</reference>
<sequence>MTREIWEKDHDYYKLPPLKTEDIKKAEQQFKVTLPDSYIHLLKEQNGGSILFNAFPAIQEDFFIEPYIEVDYIYGIGEINGILETDYYLQEWEMPKGLILFNGDGHTWLAFDYRNVAANPPIIYIDNESEQIIKIAEDFEEFLNGLYTAEEDYPLEGEREFNEWEYSKEEFEALLEENDVEKLHFAIKEISQGEKDEKWVSDQLLKLATHSEDIIRSEVANSVWNSYVHTFNKKMIQTFIDIFQQDKDADVRMYADMIIEKINYSFEDLTNNLHTYKYMHLMFSFGEHFYQINRVSQGWSLLNNQTDAVQVFNTVDELLAQATLDGKPLKEMWSYVKVI</sequence>
<accession>A0A2N0Z054</accession>
<feature type="domain" description="Knr4/Smi1-like" evidence="1">
    <location>
        <begin position="17"/>
        <end position="145"/>
    </location>
</feature>
<dbReference type="Pfam" id="PF14568">
    <property type="entry name" value="SUKH_6"/>
    <property type="match status" value="1"/>
</dbReference>